<dbReference type="EMBL" id="ON529858">
    <property type="protein sequence ID" value="UTC29837.1"/>
    <property type="molecule type" value="Genomic_DNA"/>
</dbReference>
<protein>
    <submittedName>
        <fullName evidence="2">Uncharacterized protein</fullName>
    </submittedName>
</protein>
<sequence length="108" mass="11866">MADGSLHIARPTLAERQKTIMSSYAGWSAQRVANELLSRATTMLVEAGEINAKVERVDAEIKLLEGRRRELQDHQDELTGAAERRQKDAMIVSGLDIDAPEAAPPGDR</sequence>
<proteinExistence type="predicted"/>
<evidence type="ECO:0000313" key="2">
    <source>
        <dbReference type="EMBL" id="UTC29837.1"/>
    </source>
</evidence>
<keyword evidence="3" id="KW-1185">Reference proteome</keyword>
<evidence type="ECO:0000313" key="3">
    <source>
        <dbReference type="Proteomes" id="UP001057427"/>
    </source>
</evidence>
<gene>
    <name evidence="2" type="ORF">BAJUN_02070</name>
</gene>
<dbReference type="Proteomes" id="UP001057427">
    <property type="component" value="Segment"/>
</dbReference>
<name>A0A9E7N765_9CAUD</name>
<feature type="compositionally biased region" description="Basic and acidic residues" evidence="1">
    <location>
        <begin position="73"/>
        <end position="88"/>
    </location>
</feature>
<feature type="region of interest" description="Disordered" evidence="1">
    <location>
        <begin position="73"/>
        <end position="108"/>
    </location>
</feature>
<evidence type="ECO:0000256" key="1">
    <source>
        <dbReference type="SAM" id="MobiDB-lite"/>
    </source>
</evidence>
<accession>A0A9E7N765</accession>
<reference evidence="2" key="1">
    <citation type="submission" date="2022-05" db="EMBL/GenBank/DDBJ databases">
        <authorList>
            <person name="Friedrich I."/>
            <person name="Poehlein A."/>
            <person name="Schneider D."/>
            <person name="Hertel R."/>
            <person name="Daniel R."/>
        </authorList>
    </citation>
    <scope>NUCLEOTIDE SEQUENCE</scope>
</reference>
<organism evidence="2 3">
    <name type="scientific">Brevundimonas phage vB_BgoS-Bajun</name>
    <dbReference type="NCBI Taxonomy" id="2948594"/>
    <lineage>
        <taxon>Viruses</taxon>
        <taxon>Duplodnaviria</taxon>
        <taxon>Heunggongvirae</taxon>
        <taxon>Uroviricota</taxon>
        <taxon>Caudoviricetes</taxon>
        <taxon>Dolichocephalovirinae</taxon>
    </lineage>
</organism>